<name>A0A699WX06_TANCI</name>
<comment type="caution">
    <text evidence="1">The sequence shown here is derived from an EMBL/GenBank/DDBJ whole genome shotgun (WGS) entry which is preliminary data.</text>
</comment>
<organism evidence="1">
    <name type="scientific">Tanacetum cinerariifolium</name>
    <name type="common">Dalmatian daisy</name>
    <name type="synonym">Chrysanthemum cinerariifolium</name>
    <dbReference type="NCBI Taxonomy" id="118510"/>
    <lineage>
        <taxon>Eukaryota</taxon>
        <taxon>Viridiplantae</taxon>
        <taxon>Streptophyta</taxon>
        <taxon>Embryophyta</taxon>
        <taxon>Tracheophyta</taxon>
        <taxon>Spermatophyta</taxon>
        <taxon>Magnoliopsida</taxon>
        <taxon>eudicotyledons</taxon>
        <taxon>Gunneridae</taxon>
        <taxon>Pentapetalae</taxon>
        <taxon>asterids</taxon>
        <taxon>campanulids</taxon>
        <taxon>Asterales</taxon>
        <taxon>Asteraceae</taxon>
        <taxon>Asteroideae</taxon>
        <taxon>Anthemideae</taxon>
        <taxon>Anthemidinae</taxon>
        <taxon>Tanacetum</taxon>
    </lineage>
</organism>
<accession>A0A699WX06</accession>
<sequence length="66" mass="7157">MKDVDEEEPTEVEEVLEVVNAAKLMTEVVTTGGATTTAEAPQVGVPRRRRGVIIQDLEETTSTVVM</sequence>
<protein>
    <submittedName>
        <fullName evidence="1">Uncharacterized protein</fullName>
    </submittedName>
</protein>
<gene>
    <name evidence="1" type="ORF">Tci_923638</name>
</gene>
<proteinExistence type="predicted"/>
<evidence type="ECO:0000313" key="1">
    <source>
        <dbReference type="EMBL" id="GFD51669.1"/>
    </source>
</evidence>
<dbReference type="AlphaFoldDB" id="A0A699WX06"/>
<reference evidence="1" key="1">
    <citation type="journal article" date="2019" name="Sci. Rep.">
        <title>Draft genome of Tanacetum cinerariifolium, the natural source of mosquito coil.</title>
        <authorList>
            <person name="Yamashiro T."/>
            <person name="Shiraishi A."/>
            <person name="Satake H."/>
            <person name="Nakayama K."/>
        </authorList>
    </citation>
    <scope>NUCLEOTIDE SEQUENCE</scope>
</reference>
<feature type="non-terminal residue" evidence="1">
    <location>
        <position position="66"/>
    </location>
</feature>
<dbReference type="EMBL" id="BKCJ011772924">
    <property type="protein sequence ID" value="GFD51669.1"/>
    <property type="molecule type" value="Genomic_DNA"/>
</dbReference>